<dbReference type="Proteomes" id="UP000236370">
    <property type="component" value="Unassembled WGS sequence"/>
</dbReference>
<evidence type="ECO:0000313" key="2">
    <source>
        <dbReference type="Proteomes" id="UP000236370"/>
    </source>
</evidence>
<dbReference type="EMBL" id="NBAG03000223">
    <property type="protein sequence ID" value="PNI75797.1"/>
    <property type="molecule type" value="Genomic_DNA"/>
</dbReference>
<dbReference type="AlphaFoldDB" id="A0A2J8NVK5"/>
<gene>
    <name evidence="1" type="ORF">CK820_G0008111</name>
</gene>
<proteinExistence type="predicted"/>
<accession>A0A2J8NVK5</accession>
<sequence length="68" mass="7375">MEMQKSPVFCVATLGAVDWSCSYSAILAPPARRWSLILLPGWSTVAQSPLTATSTSRVQVIPVPHHPE</sequence>
<comment type="caution">
    <text evidence="1">The sequence shown here is derived from an EMBL/GenBank/DDBJ whole genome shotgun (WGS) entry which is preliminary data.</text>
</comment>
<protein>
    <submittedName>
        <fullName evidence="1">Uncharacterized protein</fullName>
    </submittedName>
</protein>
<organism evidence="1 2">
    <name type="scientific">Pan troglodytes</name>
    <name type="common">Chimpanzee</name>
    <dbReference type="NCBI Taxonomy" id="9598"/>
    <lineage>
        <taxon>Eukaryota</taxon>
        <taxon>Metazoa</taxon>
        <taxon>Chordata</taxon>
        <taxon>Craniata</taxon>
        <taxon>Vertebrata</taxon>
        <taxon>Euteleostomi</taxon>
        <taxon>Mammalia</taxon>
        <taxon>Eutheria</taxon>
        <taxon>Euarchontoglires</taxon>
        <taxon>Primates</taxon>
        <taxon>Haplorrhini</taxon>
        <taxon>Catarrhini</taxon>
        <taxon>Hominidae</taxon>
        <taxon>Pan</taxon>
    </lineage>
</organism>
<name>A0A2J8NVK5_PANTR</name>
<reference evidence="1 2" key="1">
    <citation type="submission" date="2017-12" db="EMBL/GenBank/DDBJ databases">
        <title>High-resolution comparative analysis of great ape genomes.</title>
        <authorList>
            <person name="Pollen A."/>
            <person name="Hastie A."/>
            <person name="Hormozdiari F."/>
            <person name="Dougherty M."/>
            <person name="Liu R."/>
            <person name="Chaisson M."/>
            <person name="Hoppe E."/>
            <person name="Hill C."/>
            <person name="Pang A."/>
            <person name="Hillier L."/>
            <person name="Baker C."/>
            <person name="Armstrong J."/>
            <person name="Shendure J."/>
            <person name="Paten B."/>
            <person name="Wilson R."/>
            <person name="Chao H."/>
            <person name="Schneider V."/>
            <person name="Ventura M."/>
            <person name="Kronenberg Z."/>
            <person name="Murali S."/>
            <person name="Gordon D."/>
            <person name="Cantsilieris S."/>
            <person name="Munson K."/>
            <person name="Nelson B."/>
            <person name="Raja A."/>
            <person name="Underwood J."/>
            <person name="Diekhans M."/>
            <person name="Fiddes I."/>
            <person name="Haussler D."/>
            <person name="Eichler E."/>
        </authorList>
    </citation>
    <scope>NUCLEOTIDE SEQUENCE [LARGE SCALE GENOMIC DNA]</scope>
    <source>
        <strain evidence="1">Yerkes chimp pedigree #C0471</strain>
    </source>
</reference>
<evidence type="ECO:0000313" key="1">
    <source>
        <dbReference type="EMBL" id="PNI75797.1"/>
    </source>
</evidence>